<evidence type="ECO:0000256" key="3">
    <source>
        <dbReference type="ARBA" id="ARBA00023125"/>
    </source>
</evidence>
<keyword evidence="2 5" id="KW-0731">Sigma factor</keyword>
<dbReference type="InterPro" id="IPR013325">
    <property type="entry name" value="RNA_pol_sigma_r2"/>
</dbReference>
<keyword evidence="3 5" id="KW-0238">DNA-binding</keyword>
<evidence type="ECO:0000256" key="2">
    <source>
        <dbReference type="ARBA" id="ARBA00023082"/>
    </source>
</evidence>
<evidence type="ECO:0000256" key="5">
    <source>
        <dbReference type="RuleBase" id="RU362124"/>
    </source>
</evidence>
<dbReference type="InterPro" id="IPR009042">
    <property type="entry name" value="RNA_pol_sigma70_r1_2"/>
</dbReference>
<dbReference type="InterPro" id="IPR042189">
    <property type="entry name" value="RNA_pol_sigma_70_r1_1_sf"/>
</dbReference>
<dbReference type="InterPro" id="IPR007127">
    <property type="entry name" value="RNA_pol_sigma_70_r1_1"/>
</dbReference>
<dbReference type="PRINTS" id="PR00046">
    <property type="entry name" value="SIGMA70FCT"/>
</dbReference>
<dbReference type="Pfam" id="PF04545">
    <property type="entry name" value="Sigma70_r4"/>
    <property type="match status" value="1"/>
</dbReference>
<evidence type="ECO:0000313" key="10">
    <source>
        <dbReference type="Proteomes" id="UP000243680"/>
    </source>
</evidence>
<dbReference type="Gene3D" id="1.10.220.120">
    <property type="entry name" value="Sigma-70 factor, region 1.1"/>
    <property type="match status" value="1"/>
</dbReference>
<dbReference type="InterPro" id="IPR000943">
    <property type="entry name" value="RNA_pol_sigma70"/>
</dbReference>
<dbReference type="InterPro" id="IPR007630">
    <property type="entry name" value="RNA_pol_sigma70_r4"/>
</dbReference>
<keyword evidence="1 5" id="KW-0805">Transcription regulation</keyword>
<dbReference type="PROSITE" id="PS00716">
    <property type="entry name" value="SIGMA70_2"/>
    <property type="match status" value="1"/>
</dbReference>
<dbReference type="GO" id="GO:0016987">
    <property type="term" value="F:sigma factor activity"/>
    <property type="evidence" value="ECO:0007669"/>
    <property type="project" value="UniProtKB-KW"/>
</dbReference>
<dbReference type="NCBIfam" id="TIGR02937">
    <property type="entry name" value="sigma70-ECF"/>
    <property type="match status" value="1"/>
</dbReference>
<dbReference type="InterPro" id="IPR036388">
    <property type="entry name" value="WH-like_DNA-bd_sf"/>
</dbReference>
<dbReference type="GO" id="GO:0006352">
    <property type="term" value="P:DNA-templated transcription initiation"/>
    <property type="evidence" value="ECO:0007669"/>
    <property type="project" value="InterPro"/>
</dbReference>
<evidence type="ECO:0000313" key="9">
    <source>
        <dbReference type="EMBL" id="AOJ77147.1"/>
    </source>
</evidence>
<dbReference type="InterPro" id="IPR050239">
    <property type="entry name" value="Sigma-70_RNA_pol_init_factors"/>
</dbReference>
<dbReference type="Gene3D" id="1.10.10.10">
    <property type="entry name" value="Winged helix-like DNA-binding domain superfamily/Winged helix DNA-binding domain"/>
    <property type="match status" value="2"/>
</dbReference>
<dbReference type="PROSITE" id="PS00715">
    <property type="entry name" value="SIGMA70_1"/>
    <property type="match status" value="1"/>
</dbReference>
<dbReference type="InterPro" id="IPR014284">
    <property type="entry name" value="RNA_pol_sigma-70_dom"/>
</dbReference>
<accession>A0A1B4LIY5</accession>
<dbReference type="Pfam" id="PF04539">
    <property type="entry name" value="Sigma70_r3"/>
    <property type="match status" value="1"/>
</dbReference>
<keyword evidence="4 5" id="KW-0804">Transcription</keyword>
<feature type="domain" description="RNA polymerase sigma-70" evidence="8">
    <location>
        <begin position="594"/>
        <end position="620"/>
    </location>
</feature>
<evidence type="ECO:0000256" key="4">
    <source>
        <dbReference type="ARBA" id="ARBA00023163"/>
    </source>
</evidence>
<dbReference type="EMBL" id="CP013421">
    <property type="protein sequence ID" value="AOJ77147.1"/>
    <property type="molecule type" value="Genomic_DNA"/>
</dbReference>
<dbReference type="AlphaFoldDB" id="A0A1B4LIY5"/>
<evidence type="ECO:0000256" key="1">
    <source>
        <dbReference type="ARBA" id="ARBA00023015"/>
    </source>
</evidence>
<feature type="domain" description="RNA polymerase sigma-70" evidence="7">
    <location>
        <begin position="425"/>
        <end position="438"/>
    </location>
</feature>
<comment type="function">
    <text evidence="5">Sigma factors are initiation factors that promote the attachment of RNA polymerase to specific initiation sites and are then released.</text>
</comment>
<dbReference type="CDD" id="cd06171">
    <property type="entry name" value="Sigma70_r4"/>
    <property type="match status" value="1"/>
</dbReference>
<dbReference type="SUPFAM" id="SSF88946">
    <property type="entry name" value="Sigma2 domain of RNA polymerase sigma factors"/>
    <property type="match status" value="1"/>
</dbReference>
<gene>
    <name evidence="9" type="ORF">WJ35_19210</name>
</gene>
<sequence>MPRARDALPARPAPRRAPVPVRAAGHDGDAPPHAAYLHALISTGLTRGFVTHGDIIDALPDDDAHQGGVDATAAMLRELGIAVSDGAHAAGWTLDRYFQPTPSARAWAEGAGALAAAELSAPRTTDPVRLYLREMGMTPLLTRDEEIIHAQRIERGRAASVAVLCGDPQALDALVAMRIEIAEGRTAASAYVLSIADISDMAPAGGAANSTHAGDTPVDAGASTRDDDAPSDDGLCRQAVLARLAPIDALAAAMRAALETDGAHGLAYRACVREAAALLGTLRMSMRALERMSEPLRTHARRQRTLHGRLARTLADAGVPHGAAAACVQRDGDHAGWLAACIAAHPECEPALTRRAAELVDARDAIARAARTSPLPPDTIALLDARLDTIERAMQPARMGLFDANLRLVVSIAKRYPDRGLPFADLIQEGNIGLLKAIDRYDHRRGFRFSTYATWWIRQAITHALADLGRTIRVPTHTVDAINKLTRIAREHRQRSGAAATPHELAVQMGEPLDKVRDLMSIVKEPMSADAPVSPEGEMTFVDVAPDVSTPSPEDAAGAAQLRDTIAAMIGRLPAREATVLRLRYGLHADEGCSLRDIGRQLNLSAERVRQIEASALARLRASDGLDVLRAFIA</sequence>
<reference evidence="9 10" key="1">
    <citation type="submission" date="2015-12" db="EMBL/GenBank/DDBJ databases">
        <title>Diversity of Burkholderia near neighbor genomes.</title>
        <authorList>
            <person name="Sahl J."/>
            <person name="Wagner D."/>
            <person name="Keim P."/>
        </authorList>
    </citation>
    <scope>NUCLEOTIDE SEQUENCE [LARGE SCALE GENOMIC DNA]</scope>
    <source>
        <strain evidence="9 10">MSMB0783</strain>
    </source>
</reference>
<dbReference type="Proteomes" id="UP000243680">
    <property type="component" value="Chromosome 3"/>
</dbReference>
<dbReference type="Gene3D" id="1.10.601.10">
    <property type="entry name" value="RNA Polymerase Primary Sigma Factor"/>
    <property type="match status" value="1"/>
</dbReference>
<dbReference type="PANTHER" id="PTHR30603">
    <property type="entry name" value="RNA POLYMERASE SIGMA FACTOR RPO"/>
    <property type="match status" value="1"/>
</dbReference>
<comment type="similarity">
    <text evidence="5">Belongs to the sigma-70 factor family.</text>
</comment>
<dbReference type="PANTHER" id="PTHR30603:SF47">
    <property type="entry name" value="RNA POLYMERASE SIGMA FACTOR SIGD, CHLOROPLASTIC"/>
    <property type="match status" value="1"/>
</dbReference>
<protein>
    <recommendedName>
        <fullName evidence="5">RNA polymerase sigma factor</fullName>
    </recommendedName>
</protein>
<feature type="region of interest" description="Disordered" evidence="6">
    <location>
        <begin position="205"/>
        <end position="232"/>
    </location>
</feature>
<evidence type="ECO:0000259" key="7">
    <source>
        <dbReference type="PROSITE" id="PS00715"/>
    </source>
</evidence>
<dbReference type="SUPFAM" id="SSF88659">
    <property type="entry name" value="Sigma3 and sigma4 domains of RNA polymerase sigma factors"/>
    <property type="match status" value="2"/>
</dbReference>
<dbReference type="InterPro" id="IPR007631">
    <property type="entry name" value="RNA_pol_sigma_70_non-ess"/>
</dbReference>
<feature type="region of interest" description="Disordered" evidence="6">
    <location>
        <begin position="1"/>
        <end position="27"/>
    </location>
</feature>
<dbReference type="Pfam" id="PF03979">
    <property type="entry name" value="Sigma70_r1_1"/>
    <property type="match status" value="1"/>
</dbReference>
<proteinExistence type="inferred from homology"/>
<dbReference type="Pfam" id="PF04546">
    <property type="entry name" value="Sigma70_ner"/>
    <property type="match status" value="1"/>
</dbReference>
<dbReference type="InterPro" id="IPR007627">
    <property type="entry name" value="RNA_pol_sigma70_r2"/>
</dbReference>
<dbReference type="GO" id="GO:0003677">
    <property type="term" value="F:DNA binding"/>
    <property type="evidence" value="ECO:0007669"/>
    <property type="project" value="UniProtKB-KW"/>
</dbReference>
<dbReference type="Pfam" id="PF00140">
    <property type="entry name" value="Sigma70_r1_2"/>
    <property type="match status" value="1"/>
</dbReference>
<dbReference type="InterPro" id="IPR013324">
    <property type="entry name" value="RNA_pol_sigma_r3/r4-like"/>
</dbReference>
<evidence type="ECO:0000259" key="8">
    <source>
        <dbReference type="PROSITE" id="PS00716"/>
    </source>
</evidence>
<organism evidence="9 10">
    <name type="scientific">Burkholderia ubonensis</name>
    <dbReference type="NCBI Taxonomy" id="101571"/>
    <lineage>
        <taxon>Bacteria</taxon>
        <taxon>Pseudomonadati</taxon>
        <taxon>Pseudomonadota</taxon>
        <taxon>Betaproteobacteria</taxon>
        <taxon>Burkholderiales</taxon>
        <taxon>Burkholderiaceae</taxon>
        <taxon>Burkholderia</taxon>
        <taxon>Burkholderia cepacia complex</taxon>
    </lineage>
</organism>
<dbReference type="InterPro" id="IPR007624">
    <property type="entry name" value="RNA_pol_sigma70_r3"/>
</dbReference>
<evidence type="ECO:0000256" key="6">
    <source>
        <dbReference type="SAM" id="MobiDB-lite"/>
    </source>
</evidence>
<name>A0A1B4LIY5_9BURK</name>
<dbReference type="Pfam" id="PF04542">
    <property type="entry name" value="Sigma70_r2"/>
    <property type="match status" value="1"/>
</dbReference>
<dbReference type="RefSeq" id="WP_059668288.1">
    <property type="nucleotide sequence ID" value="NZ_CP013421.1"/>
</dbReference>